<comment type="caution">
    <text evidence="1">The sequence shown here is derived from an EMBL/GenBank/DDBJ whole genome shotgun (WGS) entry which is preliminary data.</text>
</comment>
<dbReference type="PANTHER" id="PTHR11439:SF440">
    <property type="entry name" value="INTEGRASE CATALYTIC DOMAIN-CONTAINING PROTEIN"/>
    <property type="match status" value="1"/>
</dbReference>
<dbReference type="InterPro" id="IPR043502">
    <property type="entry name" value="DNA/RNA_pol_sf"/>
</dbReference>
<reference evidence="2" key="1">
    <citation type="submission" date="2016-04" db="EMBL/GenBank/DDBJ databases">
        <title>Cephalotus genome sequencing.</title>
        <authorList>
            <person name="Fukushima K."/>
            <person name="Hasebe M."/>
            <person name="Fang X."/>
        </authorList>
    </citation>
    <scope>NUCLEOTIDE SEQUENCE [LARGE SCALE GENOMIC DNA]</scope>
    <source>
        <strain evidence="2">cv. St1</strain>
    </source>
</reference>
<evidence type="ECO:0000313" key="2">
    <source>
        <dbReference type="Proteomes" id="UP000187406"/>
    </source>
</evidence>
<dbReference type="CDD" id="cd09272">
    <property type="entry name" value="RNase_HI_RT_Ty1"/>
    <property type="match status" value="1"/>
</dbReference>
<proteinExistence type="predicted"/>
<organism evidence="1 2">
    <name type="scientific">Cephalotus follicularis</name>
    <name type="common">Albany pitcher plant</name>
    <dbReference type="NCBI Taxonomy" id="3775"/>
    <lineage>
        <taxon>Eukaryota</taxon>
        <taxon>Viridiplantae</taxon>
        <taxon>Streptophyta</taxon>
        <taxon>Embryophyta</taxon>
        <taxon>Tracheophyta</taxon>
        <taxon>Spermatophyta</taxon>
        <taxon>Magnoliopsida</taxon>
        <taxon>eudicotyledons</taxon>
        <taxon>Gunneridae</taxon>
        <taxon>Pentapetalae</taxon>
        <taxon>rosids</taxon>
        <taxon>fabids</taxon>
        <taxon>Oxalidales</taxon>
        <taxon>Cephalotaceae</taxon>
        <taxon>Cephalotus</taxon>
    </lineage>
</organism>
<dbReference type="OrthoDB" id="7833623at2759"/>
<dbReference type="SUPFAM" id="SSF56672">
    <property type="entry name" value="DNA/RNA polymerases"/>
    <property type="match status" value="1"/>
</dbReference>
<dbReference type="PANTHER" id="PTHR11439">
    <property type="entry name" value="GAG-POL-RELATED RETROTRANSPOSON"/>
    <property type="match status" value="1"/>
</dbReference>
<sequence>SCKPTDSSDEVDHRHCDEGGDSVDNERYQILIGRLIYLSHTRPDIAYAVGIVSQFMHDPRTLHLEAVYRILRYLKSAPGKGIMFSQYGMEILTEAYTDADWAGSKVGRRSTSRYCTFGWQSSYLEKQKQTVMSRYSAKAEYRAMAQGVCEFIWLKRLLNDLGITHESSIRLFCDNKAAVNIVHNPVQHNKTKNIKIDRFFIIEKLDQNVICTPFVKSKDQLADVLRKALDSTAFHPLVCKLGMRDIHAPT</sequence>
<protein>
    <recommendedName>
        <fullName evidence="3">RVT_2 domain-containing protein</fullName>
    </recommendedName>
</protein>
<accession>A0A1Q3CHB7</accession>
<name>A0A1Q3CHB7_CEPFO</name>
<feature type="non-terminal residue" evidence="1">
    <location>
        <position position="1"/>
    </location>
</feature>
<dbReference type="Proteomes" id="UP000187406">
    <property type="component" value="Unassembled WGS sequence"/>
</dbReference>
<evidence type="ECO:0008006" key="3">
    <source>
        <dbReference type="Google" id="ProtNLM"/>
    </source>
</evidence>
<dbReference type="AlphaFoldDB" id="A0A1Q3CHB7"/>
<evidence type="ECO:0000313" key="1">
    <source>
        <dbReference type="EMBL" id="GAV79609.1"/>
    </source>
</evidence>
<gene>
    <name evidence="1" type="ORF">CFOL_v3_23074</name>
</gene>
<dbReference type="InParanoid" id="A0A1Q3CHB7"/>
<dbReference type="EMBL" id="BDDD01002006">
    <property type="protein sequence ID" value="GAV79609.1"/>
    <property type="molecule type" value="Genomic_DNA"/>
</dbReference>
<keyword evidence="2" id="KW-1185">Reference proteome</keyword>